<dbReference type="InterPro" id="IPR010982">
    <property type="entry name" value="Lambda_DNA-bd_dom_sf"/>
</dbReference>
<dbReference type="Pfam" id="PF19054">
    <property type="entry name" value="DUF5753"/>
    <property type="match status" value="1"/>
</dbReference>
<dbReference type="SUPFAM" id="SSF47413">
    <property type="entry name" value="lambda repressor-like DNA-binding domains"/>
    <property type="match status" value="1"/>
</dbReference>
<dbReference type="PROSITE" id="PS50943">
    <property type="entry name" value="HTH_CROC1"/>
    <property type="match status" value="1"/>
</dbReference>
<dbReference type="Gene3D" id="1.10.260.40">
    <property type="entry name" value="lambda repressor-like DNA-binding domains"/>
    <property type="match status" value="1"/>
</dbReference>
<dbReference type="SMART" id="SM00530">
    <property type="entry name" value="HTH_XRE"/>
    <property type="match status" value="1"/>
</dbReference>
<evidence type="ECO:0000313" key="3">
    <source>
        <dbReference type="EMBL" id="MBB0228402.1"/>
    </source>
</evidence>
<dbReference type="InterPro" id="IPR043917">
    <property type="entry name" value="DUF5753"/>
</dbReference>
<dbReference type="InterPro" id="IPR001387">
    <property type="entry name" value="Cro/C1-type_HTH"/>
</dbReference>
<dbReference type="Proteomes" id="UP000530234">
    <property type="component" value="Unassembled WGS sequence"/>
</dbReference>
<dbReference type="AlphaFoldDB" id="A0A7W3T001"/>
<organism evidence="3 4">
    <name type="scientific">Streptomyces calidiresistens</name>
    <dbReference type="NCBI Taxonomy" id="1485586"/>
    <lineage>
        <taxon>Bacteria</taxon>
        <taxon>Bacillati</taxon>
        <taxon>Actinomycetota</taxon>
        <taxon>Actinomycetes</taxon>
        <taxon>Kitasatosporales</taxon>
        <taxon>Streptomycetaceae</taxon>
        <taxon>Streptomyces</taxon>
    </lineage>
</organism>
<dbReference type="RefSeq" id="WP_182660084.1">
    <property type="nucleotide sequence ID" value="NZ_VKHS01000024.1"/>
</dbReference>
<reference evidence="4" key="1">
    <citation type="submission" date="2019-10" db="EMBL/GenBank/DDBJ databases">
        <title>Streptomyces sp. nov., a novel actinobacterium isolated from alkaline environment.</title>
        <authorList>
            <person name="Golinska P."/>
        </authorList>
    </citation>
    <scope>NUCLEOTIDE SEQUENCE [LARGE SCALE GENOMIC DNA]</scope>
    <source>
        <strain evidence="4">DSM 42108</strain>
    </source>
</reference>
<gene>
    <name evidence="3" type="ORF">FOE67_02450</name>
</gene>
<protein>
    <submittedName>
        <fullName evidence="3">Helix-turn-helix domain-containing protein</fullName>
    </submittedName>
</protein>
<accession>A0A7W3T001</accession>
<feature type="domain" description="HTH cro/C1-type" evidence="2">
    <location>
        <begin position="33"/>
        <end position="86"/>
    </location>
</feature>
<keyword evidence="4" id="KW-1185">Reference proteome</keyword>
<proteinExistence type="predicted"/>
<dbReference type="EMBL" id="VKHS01000024">
    <property type="protein sequence ID" value="MBB0228402.1"/>
    <property type="molecule type" value="Genomic_DNA"/>
</dbReference>
<dbReference type="GO" id="GO:0003677">
    <property type="term" value="F:DNA binding"/>
    <property type="evidence" value="ECO:0007669"/>
    <property type="project" value="InterPro"/>
</dbReference>
<evidence type="ECO:0000313" key="4">
    <source>
        <dbReference type="Proteomes" id="UP000530234"/>
    </source>
</evidence>
<dbReference type="Pfam" id="PF13560">
    <property type="entry name" value="HTH_31"/>
    <property type="match status" value="1"/>
</dbReference>
<evidence type="ECO:0000256" key="1">
    <source>
        <dbReference type="SAM" id="MobiDB-lite"/>
    </source>
</evidence>
<sequence>MTDSTDTAPPPAEEGLEREPTPSDSLRTFGAMVQALREHAGFSRAEFGEMVRFSKHTVASVELGRRMPDISFVERADEALGNTGALRRAAAFLTRGEAGLAVWFRRWARLERVAVSLSTYECRLVPGLLQSEGYARAVFENSIPPLSDEQLEVQVTARLERQRTLEEKSDALFSFIVEEHVFRRELGGPEVTRGLLTRVLEVTELRNVTLQILPLRARVHACLDGPLQLLETPERRRLAYSEGQENGRLISDAKEVSLLHQRYDRLRSQALTPDDSRGLLERLRGEL</sequence>
<feature type="region of interest" description="Disordered" evidence="1">
    <location>
        <begin position="1"/>
        <end position="24"/>
    </location>
</feature>
<name>A0A7W3T001_9ACTN</name>
<evidence type="ECO:0000259" key="2">
    <source>
        <dbReference type="PROSITE" id="PS50943"/>
    </source>
</evidence>
<dbReference type="CDD" id="cd00093">
    <property type="entry name" value="HTH_XRE"/>
    <property type="match status" value="1"/>
</dbReference>
<comment type="caution">
    <text evidence="3">The sequence shown here is derived from an EMBL/GenBank/DDBJ whole genome shotgun (WGS) entry which is preliminary data.</text>
</comment>